<proteinExistence type="predicted"/>
<name>A0ABX8WNA4_9GAMM</name>
<dbReference type="RefSeq" id="WP_220379919.1">
    <property type="nucleotide sequence ID" value="NZ_CP080544.1"/>
</dbReference>
<dbReference type="Proteomes" id="UP000824755">
    <property type="component" value="Chromosome"/>
</dbReference>
<dbReference type="EMBL" id="CP080544">
    <property type="protein sequence ID" value="QYR53101.1"/>
    <property type="molecule type" value="Genomic_DNA"/>
</dbReference>
<keyword evidence="3" id="KW-1185">Reference proteome</keyword>
<evidence type="ECO:0000313" key="3">
    <source>
        <dbReference type="Proteomes" id="UP000824755"/>
    </source>
</evidence>
<gene>
    <name evidence="2" type="ORF">H8L67_00835</name>
</gene>
<sequence>MKHHKSSGTHLTIGLAMLIFMLASWKASAAETTVLRVERVSDADLALIQGKYYGANLLVGVRVDMVSNWRAPDGGWMQGVAAVQMQRDANGAMQVSIHTTAGATGSTDGSTPLVAITRSATGAESVSGNGLTQVTQLAGDRNSVANLAQISFVPTLGDSSQFNGNSYASAAQGGYSTEVRFAANGMSMALQGPNGTAMQSVGDGNGVMQAARVAGDNQSANNALNLQVQTSGVTEDLQRQWGVQNALSGLRGLPR</sequence>
<organism evidence="2 3">
    <name type="scientific">Lysobacter soyae</name>
    <dbReference type="NCBI Taxonomy" id="2764185"/>
    <lineage>
        <taxon>Bacteria</taxon>
        <taxon>Pseudomonadati</taxon>
        <taxon>Pseudomonadota</taxon>
        <taxon>Gammaproteobacteria</taxon>
        <taxon>Lysobacterales</taxon>
        <taxon>Lysobacteraceae</taxon>
        <taxon>Lysobacter</taxon>
    </lineage>
</organism>
<reference evidence="2 3" key="1">
    <citation type="submission" date="2021-08" db="EMBL/GenBank/DDBJ databases">
        <title>Lysobacter sp. strain CJ11 Genome sequencing and assembly.</title>
        <authorList>
            <person name="Kim I."/>
        </authorList>
    </citation>
    <scope>NUCLEOTIDE SEQUENCE [LARGE SCALE GENOMIC DNA]</scope>
    <source>
        <strain evidence="2 3">CJ11</strain>
    </source>
</reference>
<evidence type="ECO:0000256" key="1">
    <source>
        <dbReference type="SAM" id="SignalP"/>
    </source>
</evidence>
<accession>A0ABX8WNA4</accession>
<feature type="signal peptide" evidence="1">
    <location>
        <begin position="1"/>
        <end position="29"/>
    </location>
</feature>
<protein>
    <submittedName>
        <fullName evidence="2">Uncharacterized protein</fullName>
    </submittedName>
</protein>
<evidence type="ECO:0000313" key="2">
    <source>
        <dbReference type="EMBL" id="QYR53101.1"/>
    </source>
</evidence>
<keyword evidence="1" id="KW-0732">Signal</keyword>
<feature type="chain" id="PRO_5045895192" evidence="1">
    <location>
        <begin position="30"/>
        <end position="255"/>
    </location>
</feature>